<reference evidence="3" key="1">
    <citation type="submission" date="2021-06" db="EMBL/GenBank/DDBJ databases">
        <title>Comparative genomics, transcriptomics and evolutionary studies reveal genomic signatures of adaptation to plant cell wall in hemibiotrophic fungi.</title>
        <authorList>
            <consortium name="DOE Joint Genome Institute"/>
            <person name="Baroncelli R."/>
            <person name="Diaz J.F."/>
            <person name="Benocci T."/>
            <person name="Peng M."/>
            <person name="Battaglia E."/>
            <person name="Haridas S."/>
            <person name="Andreopoulos W."/>
            <person name="Labutti K."/>
            <person name="Pangilinan J."/>
            <person name="Floch G.L."/>
            <person name="Makela M.R."/>
            <person name="Henrissat B."/>
            <person name="Grigoriev I.V."/>
            <person name="Crouch J.A."/>
            <person name="De Vries R.P."/>
            <person name="Sukno S.A."/>
            <person name="Thon M.R."/>
        </authorList>
    </citation>
    <scope>NUCLEOTIDE SEQUENCE</scope>
    <source>
        <strain evidence="3">MAFF235873</strain>
    </source>
</reference>
<name>A0AAD9HP31_9PEZI</name>
<keyword evidence="2" id="KW-1133">Transmembrane helix</keyword>
<evidence type="ECO:0000256" key="1">
    <source>
        <dbReference type="SAM" id="MobiDB-lite"/>
    </source>
</evidence>
<feature type="region of interest" description="Disordered" evidence="1">
    <location>
        <begin position="40"/>
        <end position="60"/>
    </location>
</feature>
<comment type="caution">
    <text evidence="3">The sequence shown here is derived from an EMBL/GenBank/DDBJ whole genome shotgun (WGS) entry which is preliminary data.</text>
</comment>
<keyword evidence="2" id="KW-0472">Membrane</keyword>
<dbReference type="EMBL" id="MU842828">
    <property type="protein sequence ID" value="KAK2032686.1"/>
    <property type="molecule type" value="Genomic_DNA"/>
</dbReference>
<keyword evidence="4" id="KW-1185">Reference proteome</keyword>
<proteinExistence type="predicted"/>
<dbReference type="AlphaFoldDB" id="A0AAD9HP31"/>
<keyword evidence="2" id="KW-0812">Transmembrane</keyword>
<evidence type="ECO:0000313" key="4">
    <source>
        <dbReference type="Proteomes" id="UP001232148"/>
    </source>
</evidence>
<feature type="transmembrane region" description="Helical" evidence="2">
    <location>
        <begin position="23"/>
        <end position="40"/>
    </location>
</feature>
<protein>
    <submittedName>
        <fullName evidence="3">Uncharacterized protein</fullName>
    </submittedName>
</protein>
<organism evidence="3 4">
    <name type="scientific">Colletotrichum zoysiae</name>
    <dbReference type="NCBI Taxonomy" id="1216348"/>
    <lineage>
        <taxon>Eukaryota</taxon>
        <taxon>Fungi</taxon>
        <taxon>Dikarya</taxon>
        <taxon>Ascomycota</taxon>
        <taxon>Pezizomycotina</taxon>
        <taxon>Sordariomycetes</taxon>
        <taxon>Hypocreomycetidae</taxon>
        <taxon>Glomerellales</taxon>
        <taxon>Glomerellaceae</taxon>
        <taxon>Colletotrichum</taxon>
        <taxon>Colletotrichum graminicola species complex</taxon>
    </lineage>
</organism>
<evidence type="ECO:0000313" key="3">
    <source>
        <dbReference type="EMBL" id="KAK2032686.1"/>
    </source>
</evidence>
<evidence type="ECO:0000256" key="2">
    <source>
        <dbReference type="SAM" id="Phobius"/>
    </source>
</evidence>
<sequence>MFLVDENTHANDNHRSGIPQPRFIALTIYFVVDILLTPIAKPKSNPSLHPSFPTSPLPIS</sequence>
<gene>
    <name evidence="3" type="ORF">LX32DRAFT_636000</name>
</gene>
<dbReference type="Proteomes" id="UP001232148">
    <property type="component" value="Unassembled WGS sequence"/>
</dbReference>
<accession>A0AAD9HP31</accession>